<dbReference type="EMBL" id="JABWDY010012310">
    <property type="protein sequence ID" value="KAF5199208.1"/>
    <property type="molecule type" value="Genomic_DNA"/>
</dbReference>
<dbReference type="InterPro" id="IPR004330">
    <property type="entry name" value="FAR1_DNA_bnd_dom"/>
</dbReference>
<dbReference type="PANTHER" id="PTHR46328:SF34">
    <property type="entry name" value="PROTEIN FAR1-RELATED SEQUENCE 5-LIKE"/>
    <property type="match status" value="1"/>
</dbReference>
<comment type="caution">
    <text evidence="2">The sequence shown here is derived from an EMBL/GenBank/DDBJ whole genome shotgun (WGS) entry which is preliminary data.</text>
</comment>
<dbReference type="AlphaFoldDB" id="A0A7J6WQJ3"/>
<dbReference type="OrthoDB" id="1643882at2759"/>
<dbReference type="Pfam" id="PF03101">
    <property type="entry name" value="FAR1"/>
    <property type="match status" value="1"/>
</dbReference>
<organism evidence="2 3">
    <name type="scientific">Thalictrum thalictroides</name>
    <name type="common">Rue-anemone</name>
    <name type="synonym">Anemone thalictroides</name>
    <dbReference type="NCBI Taxonomy" id="46969"/>
    <lineage>
        <taxon>Eukaryota</taxon>
        <taxon>Viridiplantae</taxon>
        <taxon>Streptophyta</taxon>
        <taxon>Embryophyta</taxon>
        <taxon>Tracheophyta</taxon>
        <taxon>Spermatophyta</taxon>
        <taxon>Magnoliopsida</taxon>
        <taxon>Ranunculales</taxon>
        <taxon>Ranunculaceae</taxon>
        <taxon>Thalictroideae</taxon>
        <taxon>Thalictrum</taxon>
    </lineage>
</organism>
<dbReference type="PANTHER" id="PTHR46328">
    <property type="entry name" value="FAR-RED IMPAIRED RESPONSIVE (FAR1) FAMILY PROTEIN-RELATED"/>
    <property type="match status" value="1"/>
</dbReference>
<feature type="domain" description="FAR1" evidence="1">
    <location>
        <begin position="86"/>
        <end position="125"/>
    </location>
</feature>
<proteinExistence type="predicted"/>
<name>A0A7J6WQJ3_THATH</name>
<sequence>MDYEEFEAFPIEDIDGFDDIDDINLDSNCGVNGEIKESHLDGGGLGNEIANDIEPKVGIVFNSITDTYNYYNAYAKVFYTKIKTPIKRREDRRFGCNAVFVVILNKEGKYELVKFIAEHTHDLVPNLNAHFLRSHRSIKHSQAGVINKMYSAGIQ</sequence>
<accession>A0A7J6WQJ3</accession>
<evidence type="ECO:0000313" key="3">
    <source>
        <dbReference type="Proteomes" id="UP000554482"/>
    </source>
</evidence>
<gene>
    <name evidence="2" type="ORF">FRX31_011204</name>
</gene>
<evidence type="ECO:0000313" key="2">
    <source>
        <dbReference type="EMBL" id="KAF5199208.1"/>
    </source>
</evidence>
<reference evidence="2 3" key="1">
    <citation type="submission" date="2020-06" db="EMBL/GenBank/DDBJ databases">
        <title>Transcriptomic and genomic resources for Thalictrum thalictroides and T. hernandezii: Facilitating candidate gene discovery in an emerging model plant lineage.</title>
        <authorList>
            <person name="Arias T."/>
            <person name="Riano-Pachon D.M."/>
            <person name="Di Stilio V.S."/>
        </authorList>
    </citation>
    <scope>NUCLEOTIDE SEQUENCE [LARGE SCALE GENOMIC DNA]</scope>
    <source>
        <strain evidence="3">cv. WT478/WT964</strain>
        <tissue evidence="2">Leaves</tissue>
    </source>
</reference>
<protein>
    <recommendedName>
        <fullName evidence="1">FAR1 domain-containing protein</fullName>
    </recommendedName>
</protein>
<evidence type="ECO:0000259" key="1">
    <source>
        <dbReference type="Pfam" id="PF03101"/>
    </source>
</evidence>
<keyword evidence="3" id="KW-1185">Reference proteome</keyword>
<dbReference type="Proteomes" id="UP000554482">
    <property type="component" value="Unassembled WGS sequence"/>
</dbReference>